<sequence>MVTITMRLWQRILMPRGTMGIVESRTIKTGPLMVEMLDCLCGVRSV</sequence>
<dbReference type="EMBL" id="GGEC01007746">
    <property type="protein sequence ID" value="MBW88229.1"/>
    <property type="molecule type" value="Transcribed_RNA"/>
</dbReference>
<accession>A0A2P2J432</accession>
<reference evidence="1" key="1">
    <citation type="submission" date="2018-02" db="EMBL/GenBank/DDBJ databases">
        <title>Rhizophora mucronata_Transcriptome.</title>
        <authorList>
            <person name="Meera S.P."/>
            <person name="Sreeshan A."/>
            <person name="Augustine A."/>
        </authorList>
    </citation>
    <scope>NUCLEOTIDE SEQUENCE</scope>
    <source>
        <tissue evidence="1">Leaf</tissue>
    </source>
</reference>
<name>A0A2P2J432_RHIMU</name>
<protein>
    <submittedName>
        <fullName evidence="1">Uncharacterized protein</fullName>
    </submittedName>
</protein>
<organism evidence="1">
    <name type="scientific">Rhizophora mucronata</name>
    <name type="common">Asiatic mangrove</name>
    <dbReference type="NCBI Taxonomy" id="61149"/>
    <lineage>
        <taxon>Eukaryota</taxon>
        <taxon>Viridiplantae</taxon>
        <taxon>Streptophyta</taxon>
        <taxon>Embryophyta</taxon>
        <taxon>Tracheophyta</taxon>
        <taxon>Spermatophyta</taxon>
        <taxon>Magnoliopsida</taxon>
        <taxon>eudicotyledons</taxon>
        <taxon>Gunneridae</taxon>
        <taxon>Pentapetalae</taxon>
        <taxon>rosids</taxon>
        <taxon>fabids</taxon>
        <taxon>Malpighiales</taxon>
        <taxon>Rhizophoraceae</taxon>
        <taxon>Rhizophora</taxon>
    </lineage>
</organism>
<dbReference type="AlphaFoldDB" id="A0A2P2J432"/>
<proteinExistence type="predicted"/>
<evidence type="ECO:0000313" key="1">
    <source>
        <dbReference type="EMBL" id="MBW88229.1"/>
    </source>
</evidence>